<reference evidence="6 7" key="1">
    <citation type="journal article" date="2015" name="Genome Announc.">
        <title>Genome sequencing of 18 francisella strains to aid in assay development and testing.</title>
        <authorList>
            <person name="Johnson S.L."/>
            <person name="Daligault H.E."/>
            <person name="Davenport K.W."/>
            <person name="Coyne S.R."/>
            <person name="Frey K.G."/>
            <person name="Koroleva G.I."/>
            <person name="Broomall S.M."/>
            <person name="Bishop-Lilly K.A."/>
            <person name="Bruce D.C."/>
            <person name="Chertkov O."/>
            <person name="Freitas T."/>
            <person name="Jaissle J."/>
            <person name="Ladner J.T."/>
            <person name="Rosenzweig C.N."/>
            <person name="Gibbons H.S."/>
            <person name="Palacios G.F."/>
            <person name="Redden C.L."/>
            <person name="Xu Y."/>
            <person name="Minogue T.D."/>
            <person name="Chain P.S."/>
        </authorList>
    </citation>
    <scope>NUCLEOTIDE SEQUENCE [LARGE SCALE GENOMIC DNA]</scope>
    <source>
        <strain evidence="6 7">LVS</strain>
    </source>
</reference>
<dbReference type="Proteomes" id="UP000031874">
    <property type="component" value="Chromosome"/>
</dbReference>
<dbReference type="GO" id="GO:0016020">
    <property type="term" value="C:membrane"/>
    <property type="evidence" value="ECO:0007669"/>
    <property type="project" value="UniProtKB-SubCell"/>
</dbReference>
<keyword evidence="4 5" id="KW-0472">Membrane</keyword>
<name>A0AAI8BFW4_FRATH</name>
<evidence type="ECO:0000256" key="5">
    <source>
        <dbReference type="SAM" id="Phobius"/>
    </source>
</evidence>
<dbReference type="SUPFAM" id="SSF103473">
    <property type="entry name" value="MFS general substrate transporter"/>
    <property type="match status" value="1"/>
</dbReference>
<evidence type="ECO:0000256" key="3">
    <source>
        <dbReference type="ARBA" id="ARBA00022989"/>
    </source>
</evidence>
<keyword evidence="3 5" id="KW-1133">Transmembrane helix</keyword>
<keyword evidence="2 5" id="KW-0812">Transmembrane</keyword>
<evidence type="ECO:0000313" key="7">
    <source>
        <dbReference type="Proteomes" id="UP000031874"/>
    </source>
</evidence>
<comment type="subcellular location">
    <subcellularLocation>
        <location evidence="1">Membrane</location>
        <topology evidence="1">Multi-pass membrane protein</topology>
    </subcellularLocation>
</comment>
<feature type="transmembrane region" description="Helical" evidence="5">
    <location>
        <begin position="22"/>
        <end position="46"/>
    </location>
</feature>
<evidence type="ECO:0000313" key="6">
    <source>
        <dbReference type="EMBL" id="AJI58344.1"/>
    </source>
</evidence>
<evidence type="ECO:0000256" key="2">
    <source>
        <dbReference type="ARBA" id="ARBA00022692"/>
    </source>
</evidence>
<dbReference type="Pfam" id="PF00854">
    <property type="entry name" value="PTR2"/>
    <property type="match status" value="1"/>
</dbReference>
<dbReference type="AlphaFoldDB" id="A0AAI8BFW4"/>
<feature type="transmembrane region" description="Helical" evidence="5">
    <location>
        <begin position="58"/>
        <end position="81"/>
    </location>
</feature>
<evidence type="ECO:0000256" key="1">
    <source>
        <dbReference type="ARBA" id="ARBA00004141"/>
    </source>
</evidence>
<dbReference type="GO" id="GO:0022857">
    <property type="term" value="F:transmembrane transporter activity"/>
    <property type="evidence" value="ECO:0007669"/>
    <property type="project" value="InterPro"/>
</dbReference>
<accession>A0AAI8BFW4</accession>
<protein>
    <submittedName>
        <fullName evidence="6">POT family protein</fullName>
    </submittedName>
</protein>
<proteinExistence type="predicted"/>
<dbReference type="EMBL" id="CP009694">
    <property type="protein sequence ID" value="AJI58344.1"/>
    <property type="molecule type" value="Genomic_DNA"/>
</dbReference>
<feature type="transmembrane region" description="Helical" evidence="5">
    <location>
        <begin position="93"/>
        <end position="115"/>
    </location>
</feature>
<dbReference type="Gene3D" id="1.20.1250.20">
    <property type="entry name" value="MFS general substrate transporter like domains"/>
    <property type="match status" value="1"/>
</dbReference>
<dbReference type="InterPro" id="IPR036259">
    <property type="entry name" value="MFS_trans_sf"/>
</dbReference>
<dbReference type="InterPro" id="IPR000109">
    <property type="entry name" value="POT_fam"/>
</dbReference>
<organism evidence="6 7">
    <name type="scientific">Francisella tularensis subsp. holarctica (strain LVS)</name>
    <dbReference type="NCBI Taxonomy" id="376619"/>
    <lineage>
        <taxon>Bacteria</taxon>
        <taxon>Pseudomonadati</taxon>
        <taxon>Pseudomonadota</taxon>
        <taxon>Gammaproteobacteria</taxon>
        <taxon>Thiotrichales</taxon>
        <taxon>Francisellaceae</taxon>
        <taxon>Francisella</taxon>
    </lineage>
</organism>
<evidence type="ECO:0000256" key="4">
    <source>
        <dbReference type="ARBA" id="ARBA00023136"/>
    </source>
</evidence>
<sequence>MLLFLSIPGSIAAHAGHSNVIWLLLCYLMLVFGELCISPVGLALVTRLAPEHLKSTMMGVWWTISAYAGFFGGVISSNIAVTKNTPASSFASGYFKLFVAAIIMAVILFALTPILKKLTKLRV</sequence>
<gene>
    <name evidence="6" type="ORF">AW21_371</name>
</gene>